<sequence length="422" mass="47051">MNLTTTEELVKTFNENSKRLSPAQSDVRKDAISAFQKQGFPGRKHEEWKYTNLAPVLGRDYLIEDTTTLNKKDIDGLLLSSMEANHLVFVNGNYNKELSSVNADEPIIISDLSQSGDINEYLTASSITLNDSITELNTALANGVVITVKKGKVVNKPIIIHFIGDGRKGNIFSNTRNIFILEENAQAIFIENYSTIGSNAHFSNNITQIVVKKDAYATYYKIQNDAKSDHVGTTQVYQPEKSNFAATTITLDGGIIRNNLNIRLSSEYSEASLVGLYMVKGNTHIDNHTLVDHAKANCYSNELYKGLLDDRSTGVFNGKIYVRQDAQKTNAFQSNKNILLSKDATMNTKPQLEIFADDVKCSHGATTGMMDEEPLFYLRSRGISEKKAKALLMHAFAADILEYIKLEPLKELLDQTILDRLS</sequence>
<dbReference type="InterPro" id="IPR000825">
    <property type="entry name" value="SUF_FeS_clus_asmbl_SufBD_core"/>
</dbReference>
<evidence type="ECO:0000259" key="3">
    <source>
        <dbReference type="Pfam" id="PF19295"/>
    </source>
</evidence>
<dbReference type="RefSeq" id="WP_045463021.1">
    <property type="nucleotide sequence ID" value="NZ_BBLT01000004.1"/>
</dbReference>
<dbReference type="InterPro" id="IPR045595">
    <property type="entry name" value="SufBD_N"/>
</dbReference>
<proteinExistence type="inferred from homology"/>
<protein>
    <submittedName>
        <fullName evidence="4">FeS assembly protein SufD</fullName>
    </submittedName>
</protein>
<dbReference type="STRING" id="153721.MYP_2274"/>
<dbReference type="InterPro" id="IPR037284">
    <property type="entry name" value="SUF_FeS_clus_asmbl_SufBD_sf"/>
</dbReference>
<evidence type="ECO:0000256" key="1">
    <source>
        <dbReference type="ARBA" id="ARBA00043967"/>
    </source>
</evidence>
<evidence type="ECO:0000259" key="2">
    <source>
        <dbReference type="Pfam" id="PF01458"/>
    </source>
</evidence>
<comment type="caution">
    <text evidence="4">The sequence shown here is derived from an EMBL/GenBank/DDBJ whole genome shotgun (WGS) entry which is preliminary data.</text>
</comment>
<dbReference type="Pfam" id="PF01458">
    <property type="entry name" value="SUFBD_core"/>
    <property type="match status" value="1"/>
</dbReference>
<reference evidence="4 5" key="1">
    <citation type="submission" date="2014-09" db="EMBL/GenBank/DDBJ databases">
        <title>Sporocytophaga myxococcoides PG-01 genome sequencing.</title>
        <authorList>
            <person name="Liu L."/>
            <person name="Gao P.J."/>
            <person name="Chen G.J."/>
            <person name="Wang L.S."/>
        </authorList>
    </citation>
    <scope>NUCLEOTIDE SEQUENCE [LARGE SCALE GENOMIC DNA]</scope>
    <source>
        <strain evidence="4 5">PG-01</strain>
    </source>
</reference>
<dbReference type="PANTHER" id="PTHR43575:SF1">
    <property type="entry name" value="PROTEIN ABCI7, CHLOROPLASTIC"/>
    <property type="match status" value="1"/>
</dbReference>
<dbReference type="OrthoDB" id="9768262at2"/>
<feature type="domain" description="SUF system FeS cluster assembly SufBD core" evidence="2">
    <location>
        <begin position="171"/>
        <end position="396"/>
    </location>
</feature>
<comment type="similarity">
    <text evidence="1">Belongs to the iron-sulfur cluster assembly SufBD family.</text>
</comment>
<dbReference type="Proteomes" id="UP000030185">
    <property type="component" value="Unassembled WGS sequence"/>
</dbReference>
<dbReference type="GO" id="GO:0016226">
    <property type="term" value="P:iron-sulfur cluster assembly"/>
    <property type="evidence" value="ECO:0007669"/>
    <property type="project" value="InterPro"/>
</dbReference>
<accession>A0A098LDK4</accession>
<feature type="domain" description="SUF system FeS cluster assembly SufBD N-terminal" evidence="3">
    <location>
        <begin position="8"/>
        <end position="159"/>
    </location>
</feature>
<evidence type="ECO:0000313" key="4">
    <source>
        <dbReference type="EMBL" id="GAL85046.1"/>
    </source>
</evidence>
<dbReference type="Pfam" id="PF19295">
    <property type="entry name" value="SufBD_N"/>
    <property type="match status" value="1"/>
</dbReference>
<dbReference type="SUPFAM" id="SSF101960">
    <property type="entry name" value="Stabilizer of iron transporter SufD"/>
    <property type="match status" value="1"/>
</dbReference>
<evidence type="ECO:0000313" key="5">
    <source>
        <dbReference type="Proteomes" id="UP000030185"/>
    </source>
</evidence>
<dbReference type="eggNOG" id="COG0719">
    <property type="taxonomic scope" value="Bacteria"/>
</dbReference>
<organism evidence="4 5">
    <name type="scientific">Sporocytophaga myxococcoides</name>
    <dbReference type="NCBI Taxonomy" id="153721"/>
    <lineage>
        <taxon>Bacteria</taxon>
        <taxon>Pseudomonadati</taxon>
        <taxon>Bacteroidota</taxon>
        <taxon>Cytophagia</taxon>
        <taxon>Cytophagales</taxon>
        <taxon>Cytophagaceae</taxon>
        <taxon>Sporocytophaga</taxon>
    </lineage>
</organism>
<gene>
    <name evidence="4" type="ORF">MYP_2274</name>
</gene>
<dbReference type="InterPro" id="IPR055346">
    <property type="entry name" value="Fe-S_cluster_assembly_SufBD"/>
</dbReference>
<dbReference type="EMBL" id="BBLT01000004">
    <property type="protein sequence ID" value="GAL85046.1"/>
    <property type="molecule type" value="Genomic_DNA"/>
</dbReference>
<dbReference type="NCBIfam" id="TIGR01981">
    <property type="entry name" value="sufD"/>
    <property type="match status" value="1"/>
</dbReference>
<keyword evidence="5" id="KW-1185">Reference proteome</keyword>
<dbReference type="PANTHER" id="PTHR43575">
    <property type="entry name" value="PROTEIN ABCI7, CHLOROPLASTIC"/>
    <property type="match status" value="1"/>
</dbReference>
<dbReference type="InterPro" id="IPR011542">
    <property type="entry name" value="SUF_FeS_clus_asmbl_SufD"/>
</dbReference>
<dbReference type="AlphaFoldDB" id="A0A098LDK4"/>
<name>A0A098LDK4_9BACT</name>